<dbReference type="Gene3D" id="3.90.550.50">
    <property type="match status" value="1"/>
</dbReference>
<feature type="region of interest" description="Disordered" evidence="1">
    <location>
        <begin position="59"/>
        <end position="142"/>
    </location>
</feature>
<feature type="compositionally biased region" description="Basic residues" evidence="1">
    <location>
        <begin position="87"/>
        <end position="101"/>
    </location>
</feature>
<dbReference type="Proteomes" id="UP000249390">
    <property type="component" value="Unassembled WGS sequence"/>
</dbReference>
<evidence type="ECO:0000256" key="1">
    <source>
        <dbReference type="SAM" id="MobiDB-lite"/>
    </source>
</evidence>
<organism evidence="2 3">
    <name type="scientific">Cuscuta australis</name>
    <dbReference type="NCBI Taxonomy" id="267555"/>
    <lineage>
        <taxon>Eukaryota</taxon>
        <taxon>Viridiplantae</taxon>
        <taxon>Streptophyta</taxon>
        <taxon>Embryophyta</taxon>
        <taxon>Tracheophyta</taxon>
        <taxon>Spermatophyta</taxon>
        <taxon>Magnoliopsida</taxon>
        <taxon>eudicotyledons</taxon>
        <taxon>Gunneridae</taxon>
        <taxon>Pentapetalae</taxon>
        <taxon>asterids</taxon>
        <taxon>lamiids</taxon>
        <taxon>Solanales</taxon>
        <taxon>Convolvulaceae</taxon>
        <taxon>Cuscuteae</taxon>
        <taxon>Cuscuta</taxon>
        <taxon>Cuscuta subgen. Grammica</taxon>
        <taxon>Cuscuta sect. Cleistogrammica</taxon>
    </lineage>
</organism>
<feature type="compositionally biased region" description="Basic and acidic residues" evidence="1">
    <location>
        <begin position="73"/>
        <end position="86"/>
    </location>
</feature>
<keyword evidence="3" id="KW-1185">Reference proteome</keyword>
<evidence type="ECO:0000313" key="3">
    <source>
        <dbReference type="Proteomes" id="UP000249390"/>
    </source>
</evidence>
<dbReference type="AlphaFoldDB" id="A0A328DF98"/>
<accession>A0A328DF98</accession>
<gene>
    <name evidence="2" type="ORF">DM860_009386</name>
</gene>
<proteinExistence type="predicted"/>
<evidence type="ECO:0000313" key="2">
    <source>
        <dbReference type="EMBL" id="RAL42879.1"/>
    </source>
</evidence>
<feature type="compositionally biased region" description="Polar residues" evidence="1">
    <location>
        <begin position="59"/>
        <end position="72"/>
    </location>
</feature>
<comment type="caution">
    <text evidence="2">The sequence shown here is derived from an EMBL/GenBank/DDBJ whole genome shotgun (WGS) entry which is preliminary data.</text>
</comment>
<reference evidence="2 3" key="1">
    <citation type="submission" date="2018-06" db="EMBL/GenBank/DDBJ databases">
        <title>The Genome of Cuscuta australis (Dodder) Provides Insight into the Evolution of Plant Parasitism.</title>
        <authorList>
            <person name="Liu H."/>
        </authorList>
    </citation>
    <scope>NUCLEOTIDE SEQUENCE [LARGE SCALE GENOMIC DNA]</scope>
    <source>
        <strain evidence="3">cv. Yunnan</strain>
        <tissue evidence="2">Vines</tissue>
    </source>
</reference>
<dbReference type="FunFam" id="3.90.550.50:FF:000006">
    <property type="entry name" value="Fringe-related protein-like"/>
    <property type="match status" value="1"/>
</dbReference>
<protein>
    <submittedName>
        <fullName evidence="2">Uncharacterized protein</fullName>
    </submittedName>
</protein>
<dbReference type="InterPro" id="IPR006740">
    <property type="entry name" value="DUF604"/>
</dbReference>
<dbReference type="PANTHER" id="PTHR10811">
    <property type="entry name" value="FRINGE-RELATED"/>
    <property type="match status" value="1"/>
</dbReference>
<sequence>MNGNTTSYYEQYFNPCVRIPPAAIARFVAVWFISGASSSIAAKGERAGRRLGLWAEKSVNSEGRGQDKTVNSEFRDKEKRNEERNKEKRRKERKRNAHKILQKTLVSPYRSQTPPPPPPPLRRLHILPSLPPPPHSSSHHHRHILLSLGRRASPPPPPLTQILFSIAGSSSSYPLRTPYLNLWYKPNSTNAVVFLDNPTPDRSLPGPPIFVSSDTARFPYTFPSGKRSAIRVARIVRDTLDLELNSDFDFSGIRWFVFGDDDTVFFPDNVARILSKYVDRRWYYIGCHSESYEQNAKHSFDMAFGGGGFAISAPLARVLARVMDSCLFRYPHLYGSDGRIFACLAELGVGLTRELGFHQVDVRGDIFGILSAHPLSLAASLHHLDKVDPIFPNMSRVQAMEHLFKAVRADSARIFQQSVCYDRSSSLTISVSWGYSVQVYQGDVLLPDLLRSPRTFRPWRGKKVSSSHYYMFNARDFPGGDPCEMPVIFYFHDVLSETNGSWTSYVRHNNVWNCERNSAIKELVHVKIFSGRSSFEVGQEAPRRCCCDISSPANETLVIGLRDCGEDELIGMHA</sequence>
<dbReference type="EMBL" id="NQVE01000162">
    <property type="protein sequence ID" value="RAL42879.1"/>
    <property type="molecule type" value="Genomic_DNA"/>
</dbReference>
<dbReference type="Pfam" id="PF04646">
    <property type="entry name" value="DUF604"/>
    <property type="match status" value="1"/>
</dbReference>
<name>A0A328DF98_9ASTE</name>